<dbReference type="EMBL" id="MU275997">
    <property type="protein sequence ID" value="KAI0043998.1"/>
    <property type="molecule type" value="Genomic_DNA"/>
</dbReference>
<keyword evidence="2" id="KW-1185">Reference proteome</keyword>
<reference evidence="1" key="2">
    <citation type="journal article" date="2022" name="New Phytol.">
        <title>Evolutionary transition to the ectomycorrhizal habit in the genomes of a hyperdiverse lineage of mushroom-forming fungi.</title>
        <authorList>
            <person name="Looney B."/>
            <person name="Miyauchi S."/>
            <person name="Morin E."/>
            <person name="Drula E."/>
            <person name="Courty P.E."/>
            <person name="Kohler A."/>
            <person name="Kuo A."/>
            <person name="LaButti K."/>
            <person name="Pangilinan J."/>
            <person name="Lipzen A."/>
            <person name="Riley R."/>
            <person name="Andreopoulos W."/>
            <person name="He G."/>
            <person name="Johnson J."/>
            <person name="Nolan M."/>
            <person name="Tritt A."/>
            <person name="Barry K.W."/>
            <person name="Grigoriev I.V."/>
            <person name="Nagy L.G."/>
            <person name="Hibbett D."/>
            <person name="Henrissat B."/>
            <person name="Matheny P.B."/>
            <person name="Labbe J."/>
            <person name="Martin F.M."/>
        </authorList>
    </citation>
    <scope>NUCLEOTIDE SEQUENCE</scope>
    <source>
        <strain evidence="1">FP105234-sp</strain>
    </source>
</reference>
<protein>
    <submittedName>
        <fullName evidence="1">RNI-like protein</fullName>
    </submittedName>
</protein>
<evidence type="ECO:0000313" key="2">
    <source>
        <dbReference type="Proteomes" id="UP000814033"/>
    </source>
</evidence>
<dbReference type="Proteomes" id="UP000814033">
    <property type="component" value="Unassembled WGS sequence"/>
</dbReference>
<comment type="caution">
    <text evidence="1">The sequence shown here is derived from an EMBL/GenBank/DDBJ whole genome shotgun (WGS) entry which is preliminary data.</text>
</comment>
<proteinExistence type="predicted"/>
<reference evidence="1" key="1">
    <citation type="submission" date="2021-02" db="EMBL/GenBank/DDBJ databases">
        <authorList>
            <consortium name="DOE Joint Genome Institute"/>
            <person name="Ahrendt S."/>
            <person name="Looney B.P."/>
            <person name="Miyauchi S."/>
            <person name="Morin E."/>
            <person name="Drula E."/>
            <person name="Courty P.E."/>
            <person name="Chicoki N."/>
            <person name="Fauchery L."/>
            <person name="Kohler A."/>
            <person name="Kuo A."/>
            <person name="Labutti K."/>
            <person name="Pangilinan J."/>
            <person name="Lipzen A."/>
            <person name="Riley R."/>
            <person name="Andreopoulos W."/>
            <person name="He G."/>
            <person name="Johnson J."/>
            <person name="Barry K.W."/>
            <person name="Grigoriev I.V."/>
            <person name="Nagy L."/>
            <person name="Hibbett D."/>
            <person name="Henrissat B."/>
            <person name="Matheny P.B."/>
            <person name="Labbe J."/>
            <person name="Martin F."/>
        </authorList>
    </citation>
    <scope>NUCLEOTIDE SEQUENCE</scope>
    <source>
        <strain evidence="1">FP105234-sp</strain>
    </source>
</reference>
<accession>A0ACB8RIN1</accession>
<organism evidence="1 2">
    <name type="scientific">Auriscalpium vulgare</name>
    <dbReference type="NCBI Taxonomy" id="40419"/>
    <lineage>
        <taxon>Eukaryota</taxon>
        <taxon>Fungi</taxon>
        <taxon>Dikarya</taxon>
        <taxon>Basidiomycota</taxon>
        <taxon>Agaricomycotina</taxon>
        <taxon>Agaricomycetes</taxon>
        <taxon>Russulales</taxon>
        <taxon>Auriscalpiaceae</taxon>
        <taxon>Auriscalpium</taxon>
    </lineage>
</organism>
<name>A0ACB8RIN1_9AGAM</name>
<evidence type="ECO:0000313" key="1">
    <source>
        <dbReference type="EMBL" id="KAI0043998.1"/>
    </source>
</evidence>
<sequence length="870" mass="92722">MSRIPQPPSSRTTKPTGTPTTPTTSTSRTTTSGSASRFGSPSVSRTAVPASSRIATSSSATRLAVPPSPKSRTASPTKSPTKSAPSRSGTPTARSRTQSTPRPFMRSAEEDTIPKVPQLSVKEAIALKRAEAKKAMAAAGASRGAAHPLDGLQDSSPDTWGAPEPEVEIGRWSVRETIERAQNTGSINLAARSLPCIPSALFEIHLGVKPEPLQSVPEEPPLPESGRKKPSNSNAAPSWYEQQDLTTLRAWNNEIIELQPEISLFGSLKNIDLHNNRLRSLPDSFCDLSFLMTVDLSHNALTSLPFYFFALPALTTLNLSHNALNSLPFNTPFSPDNAANAPVKPRSRSSDMFAPAVVRADTPLPKLANLNVSSNKISATAIDITALPRYIARLDLSENPLTSGSGDAAEGLIAALASLPKLQELHAKRAELDDAAFTPSLLENTTNPFPSLQHLDFEETHVSRDALASALACIAKELNFDVTSDDLPLDSPTRSSPAPTATIGVIVGKKIVREKWELEADRRAKLRSMRSAANLRQRSEAEEATPSTTATAVPTKRSEQVKPPTPKREVLKEQWEIDAEQGLLTEGGRRRARAQAALQEAEAAAAAEAATATDDSATSTALSKSKYWDARQQTLALPPLSPPTRGHGRGFSLASGAAHGHMVGGVGADVTLPTATLPLALIAAQSFADNLRVLELKGRRADVSFALPEAGGPVLPRLEELILDGCALGDEVPTTRGAEKGMQDTLSLLAVLFPSLRTLDLTFNNLTAAALTKETFAKLVLARDGRAGLKHLRLRGNRLANLDGLQELAVELFTGGASAHEAWKLEELDVRENSVEALGGELGLLPLDVFLVEGNVCVTFSFVGGSKWVS</sequence>
<gene>
    <name evidence="1" type="ORF">FA95DRAFT_1681501</name>
</gene>